<keyword evidence="1" id="KW-1133">Transmembrane helix</keyword>
<dbReference type="KEGG" id="kan:IMCC3317_45900"/>
<keyword evidence="3" id="KW-1185">Reference proteome</keyword>
<dbReference type="OrthoDB" id="9939634at2"/>
<evidence type="ECO:0000256" key="1">
    <source>
        <dbReference type="SAM" id="Phobius"/>
    </source>
</evidence>
<evidence type="ECO:0000313" key="3">
    <source>
        <dbReference type="Proteomes" id="UP000464657"/>
    </source>
</evidence>
<keyword evidence="1" id="KW-0812">Transmembrane</keyword>
<name>A0A7L4ZRA7_9FLAO</name>
<evidence type="ECO:0008006" key="4">
    <source>
        <dbReference type="Google" id="ProtNLM"/>
    </source>
</evidence>
<sequence>MINEFRYRPPFKYLFLGIGGILAASIFGGVTLEKGEIWFRIITFIFFVLNLALGIGFLALFINKFNVGKLKIGDDFIEISGRWKNRTKLNFTEIKSIGEIDTYDQVIEIKSENGFNLIEKQWMKSKEFDIVREKLIEWANKNTFSTK</sequence>
<dbReference type="Proteomes" id="UP000464657">
    <property type="component" value="Chromosome"/>
</dbReference>
<dbReference type="AlphaFoldDB" id="A0A7L4ZRA7"/>
<dbReference type="RefSeq" id="WP_160131683.1">
    <property type="nucleotide sequence ID" value="NZ_CP019288.1"/>
</dbReference>
<protein>
    <recommendedName>
        <fullName evidence="4">DUF5673 domain-containing protein</fullName>
    </recommendedName>
</protein>
<keyword evidence="1" id="KW-0472">Membrane</keyword>
<evidence type="ECO:0000313" key="2">
    <source>
        <dbReference type="EMBL" id="QHI39185.1"/>
    </source>
</evidence>
<feature type="transmembrane region" description="Helical" evidence="1">
    <location>
        <begin position="12"/>
        <end position="31"/>
    </location>
</feature>
<reference evidence="2 3" key="1">
    <citation type="journal article" date="2013" name="Int. J. Syst. Evol. Microbiol.">
        <title>Kordia antarctica sp. nov., isolated from Antarctic seawater.</title>
        <authorList>
            <person name="Baek K."/>
            <person name="Choi A."/>
            <person name="Kang I."/>
            <person name="Lee K."/>
            <person name="Cho J.C."/>
        </authorList>
    </citation>
    <scope>NUCLEOTIDE SEQUENCE [LARGE SCALE GENOMIC DNA]</scope>
    <source>
        <strain evidence="2 3">IMCC3317</strain>
    </source>
</reference>
<dbReference type="EMBL" id="CP019288">
    <property type="protein sequence ID" value="QHI39185.1"/>
    <property type="molecule type" value="Genomic_DNA"/>
</dbReference>
<proteinExistence type="predicted"/>
<organism evidence="2 3">
    <name type="scientific">Kordia antarctica</name>
    <dbReference type="NCBI Taxonomy" id="1218801"/>
    <lineage>
        <taxon>Bacteria</taxon>
        <taxon>Pseudomonadati</taxon>
        <taxon>Bacteroidota</taxon>
        <taxon>Flavobacteriia</taxon>
        <taxon>Flavobacteriales</taxon>
        <taxon>Flavobacteriaceae</taxon>
        <taxon>Kordia</taxon>
    </lineage>
</organism>
<accession>A0A7L4ZRA7</accession>
<feature type="transmembrane region" description="Helical" evidence="1">
    <location>
        <begin position="37"/>
        <end position="62"/>
    </location>
</feature>
<gene>
    <name evidence="2" type="ORF">IMCC3317_45900</name>
</gene>